<name>A0A4R6Q2H7_9FIRM</name>
<dbReference type="InterPro" id="IPR025944">
    <property type="entry name" value="Sigma_54_int_dom_CS"/>
</dbReference>
<gene>
    <name evidence="7" type="ORF">EV211_11418</name>
</gene>
<dbReference type="InterPro" id="IPR025662">
    <property type="entry name" value="Sigma_54_int_dom_ATP-bd_1"/>
</dbReference>
<evidence type="ECO:0000256" key="1">
    <source>
        <dbReference type="ARBA" id="ARBA00022741"/>
    </source>
</evidence>
<keyword evidence="8" id="KW-1185">Reference proteome</keyword>
<keyword evidence="2" id="KW-0067">ATP-binding</keyword>
<dbReference type="GO" id="GO:0005524">
    <property type="term" value="F:ATP binding"/>
    <property type="evidence" value="ECO:0007669"/>
    <property type="project" value="UniProtKB-KW"/>
</dbReference>
<dbReference type="InterPro" id="IPR025943">
    <property type="entry name" value="Sigma_54_int_dom_ATP-bd_2"/>
</dbReference>
<dbReference type="PANTHER" id="PTHR32071">
    <property type="entry name" value="TRANSCRIPTIONAL REGULATORY PROTEIN"/>
    <property type="match status" value="1"/>
</dbReference>
<evidence type="ECO:0000313" key="7">
    <source>
        <dbReference type="EMBL" id="TDP56444.1"/>
    </source>
</evidence>
<dbReference type="PRINTS" id="PR01590">
    <property type="entry name" value="HTHFIS"/>
</dbReference>
<dbReference type="GO" id="GO:0043565">
    <property type="term" value="F:sequence-specific DNA binding"/>
    <property type="evidence" value="ECO:0007669"/>
    <property type="project" value="InterPro"/>
</dbReference>
<protein>
    <submittedName>
        <fullName evidence="7">DNA-binding NtrC family response regulator</fullName>
    </submittedName>
</protein>
<dbReference type="InterPro" id="IPR003593">
    <property type="entry name" value="AAA+_ATPase"/>
</dbReference>
<keyword evidence="5" id="KW-0804">Transcription</keyword>
<accession>A0A4R6Q2H7</accession>
<dbReference type="PROSITE" id="PS00676">
    <property type="entry name" value="SIGMA54_INTERACT_2"/>
    <property type="match status" value="1"/>
</dbReference>
<dbReference type="PROSITE" id="PS00675">
    <property type="entry name" value="SIGMA54_INTERACT_1"/>
    <property type="match status" value="1"/>
</dbReference>
<evidence type="ECO:0000259" key="6">
    <source>
        <dbReference type="PROSITE" id="PS50045"/>
    </source>
</evidence>
<dbReference type="Pfam" id="PF02954">
    <property type="entry name" value="HTH_8"/>
    <property type="match status" value="1"/>
</dbReference>
<evidence type="ECO:0000256" key="3">
    <source>
        <dbReference type="ARBA" id="ARBA00023015"/>
    </source>
</evidence>
<dbReference type="Pfam" id="PF25601">
    <property type="entry name" value="AAA_lid_14"/>
    <property type="match status" value="1"/>
</dbReference>
<dbReference type="InterPro" id="IPR058031">
    <property type="entry name" value="AAA_lid_NorR"/>
</dbReference>
<evidence type="ECO:0000313" key="8">
    <source>
        <dbReference type="Proteomes" id="UP000295500"/>
    </source>
</evidence>
<dbReference type="FunFam" id="3.40.50.300:FF:000006">
    <property type="entry name" value="DNA-binding transcriptional regulator NtrC"/>
    <property type="match status" value="1"/>
</dbReference>
<evidence type="ECO:0000256" key="5">
    <source>
        <dbReference type="ARBA" id="ARBA00023163"/>
    </source>
</evidence>
<dbReference type="InterPro" id="IPR027417">
    <property type="entry name" value="P-loop_NTPase"/>
</dbReference>
<dbReference type="AlphaFoldDB" id="A0A4R6Q2H7"/>
<feature type="domain" description="Sigma-54 factor interaction" evidence="6">
    <location>
        <begin position="277"/>
        <end position="507"/>
    </location>
</feature>
<proteinExistence type="predicted"/>
<dbReference type="PROSITE" id="PS00688">
    <property type="entry name" value="SIGMA54_INTERACT_3"/>
    <property type="match status" value="1"/>
</dbReference>
<dbReference type="InterPro" id="IPR002197">
    <property type="entry name" value="HTH_Fis"/>
</dbReference>
<comment type="caution">
    <text evidence="7">The sequence shown here is derived from an EMBL/GenBank/DDBJ whole genome shotgun (WGS) entry which is preliminary data.</text>
</comment>
<evidence type="ECO:0000256" key="4">
    <source>
        <dbReference type="ARBA" id="ARBA00023125"/>
    </source>
</evidence>
<sequence>MEQSNKFVQTSDGRLQFIGEKLLDFVDVKSRDPFAFPASKLKENDMVFLFFRDVTTLTKKVTGLLKKLRIEELPEEGWLFACAVCQSAISPIYFSGQELPKQICETVYCNQHIKAEIRKNALRMVVNQQAVELSLDVCPDQCMICNQRGIKYFYSSGQGESRESIEELLSGKEYRGFYKKSILNNVGMHVDKIFCEDFLSLLKENAAGPAVIKLRNEYLSVTKAETQQGPDRVITYQILSKAALLSQIEKDSNEYLRIDSAEHRNSDISPYSLDIDFSGNDEKVQRVKYLVQKSCRTNAAIFLGGESGTGKTFLARGIHNNSLRRDKPFVHVNCAAISYNLIESELFGYEAGSFTGANKGGKKGYFEAADGGTLFLDEIGEIPYSLQGKLLEALQSKCYYRVGGTEKVSVDVRLITATNKDLKKEIDEHCFREDLFYRINVFPIELPPLRERMDSLHYIISDLLPDICSDFGIEPLLVSEQALNKMKEYDWPGNIRELDNTLKKAALLCDGKIIRPDDVILPKAGNPDAAGGSLKERCSLFEKNIIAETLKRTGGDRRKTAEILKVSKTSLFEKIKKYDLDKWEVDENDASGNDK</sequence>
<dbReference type="SUPFAM" id="SSF46689">
    <property type="entry name" value="Homeodomain-like"/>
    <property type="match status" value="1"/>
</dbReference>
<dbReference type="InterPro" id="IPR009057">
    <property type="entry name" value="Homeodomain-like_sf"/>
</dbReference>
<dbReference type="Gene3D" id="1.10.8.60">
    <property type="match status" value="1"/>
</dbReference>
<dbReference type="Pfam" id="PF00158">
    <property type="entry name" value="Sigma54_activat"/>
    <property type="match status" value="1"/>
</dbReference>
<keyword evidence="1" id="KW-0547">Nucleotide-binding</keyword>
<dbReference type="EMBL" id="SNXO01000014">
    <property type="protein sequence ID" value="TDP56444.1"/>
    <property type="molecule type" value="Genomic_DNA"/>
</dbReference>
<dbReference type="Proteomes" id="UP000295500">
    <property type="component" value="Unassembled WGS sequence"/>
</dbReference>
<dbReference type="RefSeq" id="WP_133528315.1">
    <property type="nucleotide sequence ID" value="NZ_SNXO01000014.1"/>
</dbReference>
<dbReference type="SUPFAM" id="SSF52540">
    <property type="entry name" value="P-loop containing nucleoside triphosphate hydrolases"/>
    <property type="match status" value="1"/>
</dbReference>
<keyword evidence="4 7" id="KW-0238">DNA-binding</keyword>
<evidence type="ECO:0000256" key="2">
    <source>
        <dbReference type="ARBA" id="ARBA00022840"/>
    </source>
</evidence>
<dbReference type="CDD" id="cd00009">
    <property type="entry name" value="AAA"/>
    <property type="match status" value="1"/>
</dbReference>
<dbReference type="InterPro" id="IPR002078">
    <property type="entry name" value="Sigma_54_int"/>
</dbReference>
<dbReference type="OrthoDB" id="9803970at2"/>
<dbReference type="GO" id="GO:0006355">
    <property type="term" value="P:regulation of DNA-templated transcription"/>
    <property type="evidence" value="ECO:0007669"/>
    <property type="project" value="InterPro"/>
</dbReference>
<reference evidence="7 8" key="1">
    <citation type="submission" date="2019-03" db="EMBL/GenBank/DDBJ databases">
        <title>Genomic Encyclopedia of Type Strains, Phase IV (KMG-IV): sequencing the most valuable type-strain genomes for metagenomic binning, comparative biology and taxonomic classification.</title>
        <authorList>
            <person name="Goeker M."/>
        </authorList>
    </citation>
    <scope>NUCLEOTIDE SEQUENCE [LARGE SCALE GENOMIC DNA]</scope>
    <source>
        <strain evidence="7 8">DSM 28287</strain>
    </source>
</reference>
<dbReference type="SMART" id="SM00382">
    <property type="entry name" value="AAA"/>
    <property type="match status" value="1"/>
</dbReference>
<dbReference type="Gene3D" id="3.40.50.300">
    <property type="entry name" value="P-loop containing nucleotide triphosphate hydrolases"/>
    <property type="match status" value="1"/>
</dbReference>
<dbReference type="PROSITE" id="PS50045">
    <property type="entry name" value="SIGMA54_INTERACT_4"/>
    <property type="match status" value="1"/>
</dbReference>
<organism evidence="7 8">
    <name type="scientific">Aminicella lysinilytica</name>
    <dbReference type="NCBI Taxonomy" id="433323"/>
    <lineage>
        <taxon>Bacteria</taxon>
        <taxon>Bacillati</taxon>
        <taxon>Bacillota</taxon>
        <taxon>Clostridia</taxon>
        <taxon>Peptostreptococcales</taxon>
        <taxon>Anaerovoracaceae</taxon>
        <taxon>Aminicella</taxon>
    </lineage>
</organism>
<dbReference type="Gene3D" id="1.10.10.60">
    <property type="entry name" value="Homeodomain-like"/>
    <property type="match status" value="1"/>
</dbReference>
<keyword evidence="3" id="KW-0805">Transcription regulation</keyword>